<keyword evidence="3" id="KW-1003">Cell membrane</keyword>
<dbReference type="SUPFAM" id="SSF161098">
    <property type="entry name" value="MetI-like"/>
    <property type="match status" value="1"/>
</dbReference>
<comment type="subcellular location">
    <subcellularLocation>
        <location evidence="1 7">Cell membrane</location>
        <topology evidence="1 7">Multi-pass membrane protein</topology>
    </subcellularLocation>
</comment>
<keyword evidence="6 7" id="KW-0472">Membrane</keyword>
<evidence type="ECO:0000256" key="2">
    <source>
        <dbReference type="ARBA" id="ARBA00022448"/>
    </source>
</evidence>
<dbReference type="EMBL" id="QHHU01000040">
    <property type="protein sequence ID" value="RSM40410.1"/>
    <property type="molecule type" value="Genomic_DNA"/>
</dbReference>
<keyword evidence="4 7" id="KW-0812">Transmembrane</keyword>
<dbReference type="PANTHER" id="PTHR43386:SF1">
    <property type="entry name" value="D,D-DIPEPTIDE TRANSPORT SYSTEM PERMEASE PROTEIN DDPC-RELATED"/>
    <property type="match status" value="1"/>
</dbReference>
<keyword evidence="10" id="KW-1185">Reference proteome</keyword>
<comment type="caution">
    <text evidence="9">The sequence shown here is derived from an EMBL/GenBank/DDBJ whole genome shotgun (WGS) entry which is preliminary data.</text>
</comment>
<accession>A0A428WBD1</accession>
<evidence type="ECO:0000256" key="1">
    <source>
        <dbReference type="ARBA" id="ARBA00004651"/>
    </source>
</evidence>
<feature type="transmembrane region" description="Helical" evidence="7">
    <location>
        <begin position="57"/>
        <end position="77"/>
    </location>
</feature>
<protein>
    <submittedName>
        <fullName evidence="9">ABC transporter permease</fullName>
    </submittedName>
</protein>
<dbReference type="GO" id="GO:0055085">
    <property type="term" value="P:transmembrane transport"/>
    <property type="evidence" value="ECO:0007669"/>
    <property type="project" value="InterPro"/>
</dbReference>
<dbReference type="GO" id="GO:0005886">
    <property type="term" value="C:plasma membrane"/>
    <property type="evidence" value="ECO:0007669"/>
    <property type="project" value="UniProtKB-SubCell"/>
</dbReference>
<dbReference type="AlphaFoldDB" id="A0A428WBD1"/>
<feature type="transmembrane region" description="Helical" evidence="7">
    <location>
        <begin position="219"/>
        <end position="240"/>
    </location>
</feature>
<feature type="domain" description="ABC transmembrane type-1" evidence="8">
    <location>
        <begin position="51"/>
        <end position="240"/>
    </location>
</feature>
<feature type="transmembrane region" description="Helical" evidence="7">
    <location>
        <begin position="89"/>
        <end position="110"/>
    </location>
</feature>
<keyword evidence="5 7" id="KW-1133">Transmembrane helix</keyword>
<dbReference type="InterPro" id="IPR050366">
    <property type="entry name" value="BP-dependent_transpt_permease"/>
</dbReference>
<evidence type="ECO:0000256" key="7">
    <source>
        <dbReference type="RuleBase" id="RU363032"/>
    </source>
</evidence>
<evidence type="ECO:0000259" key="8">
    <source>
        <dbReference type="PROSITE" id="PS50928"/>
    </source>
</evidence>
<reference evidence="9 10" key="1">
    <citation type="submission" date="2018-05" db="EMBL/GenBank/DDBJ databases">
        <title>Evolution of GPA BGCs.</title>
        <authorList>
            <person name="Waglechner N."/>
            <person name="Wright G.D."/>
        </authorList>
    </citation>
    <scope>NUCLEOTIDE SEQUENCE [LARGE SCALE GENOMIC DNA]</scope>
    <source>
        <strain evidence="9 10">DSM 5908</strain>
    </source>
</reference>
<dbReference type="InterPro" id="IPR000515">
    <property type="entry name" value="MetI-like"/>
</dbReference>
<feature type="transmembrane region" description="Helical" evidence="7">
    <location>
        <begin position="116"/>
        <end position="133"/>
    </location>
</feature>
<comment type="similarity">
    <text evidence="7">Belongs to the binding-protein-dependent transport system permease family.</text>
</comment>
<dbReference type="PANTHER" id="PTHR43386">
    <property type="entry name" value="OLIGOPEPTIDE TRANSPORT SYSTEM PERMEASE PROTEIN APPC"/>
    <property type="match status" value="1"/>
</dbReference>
<evidence type="ECO:0000313" key="9">
    <source>
        <dbReference type="EMBL" id="RSM40410.1"/>
    </source>
</evidence>
<dbReference type="CDD" id="cd06261">
    <property type="entry name" value="TM_PBP2"/>
    <property type="match status" value="1"/>
</dbReference>
<dbReference type="OrthoDB" id="9812701at2"/>
<feature type="transmembrane region" description="Helical" evidence="7">
    <location>
        <begin position="167"/>
        <end position="192"/>
    </location>
</feature>
<dbReference type="InterPro" id="IPR035906">
    <property type="entry name" value="MetI-like_sf"/>
</dbReference>
<keyword evidence="2 7" id="KW-0813">Transport</keyword>
<evidence type="ECO:0000313" key="10">
    <source>
        <dbReference type="Proteomes" id="UP000286716"/>
    </source>
</evidence>
<dbReference type="Proteomes" id="UP000286716">
    <property type="component" value="Unassembled WGS sequence"/>
</dbReference>
<evidence type="ECO:0000256" key="5">
    <source>
        <dbReference type="ARBA" id="ARBA00022989"/>
    </source>
</evidence>
<name>A0A428WBD1_AMYBA</name>
<evidence type="ECO:0000256" key="4">
    <source>
        <dbReference type="ARBA" id="ARBA00022692"/>
    </source>
</evidence>
<dbReference type="Pfam" id="PF00528">
    <property type="entry name" value="BPD_transp_1"/>
    <property type="match status" value="1"/>
</dbReference>
<proteinExistence type="inferred from homology"/>
<evidence type="ECO:0000256" key="3">
    <source>
        <dbReference type="ARBA" id="ARBA00022475"/>
    </source>
</evidence>
<dbReference type="PROSITE" id="PS50928">
    <property type="entry name" value="ABC_TM1"/>
    <property type="match status" value="1"/>
</dbReference>
<gene>
    <name evidence="9" type="ORF">DMA12_27170</name>
</gene>
<sequence length="250" mass="26246">MGLFLASVFAPLPYAPTTPDTSVISVAPNGSHWFGTDANGFDVFSRTIEAARIDLPLAFGGVLLAMVIGVPIGLAVSKESWLSNIVMRGVDALQSLPLLIVTVAVVALAGDHFYDVILAMVLVIAPGFIRLVRAGAVVIRSKRYVEAATATGSSEARILRVHVLPNVLNLVLTQLTLGVGLAIVVIAGLNFLGVGVDPPTPTWGGMIFDGAGVINQGQWWVALFPSLAILVVISCVNLTARVVEDLTQAR</sequence>
<dbReference type="Gene3D" id="1.10.3720.10">
    <property type="entry name" value="MetI-like"/>
    <property type="match status" value="1"/>
</dbReference>
<organism evidence="9 10">
    <name type="scientific">Amycolatopsis balhimycina DSM 5908</name>
    <dbReference type="NCBI Taxonomy" id="1081091"/>
    <lineage>
        <taxon>Bacteria</taxon>
        <taxon>Bacillati</taxon>
        <taxon>Actinomycetota</taxon>
        <taxon>Actinomycetes</taxon>
        <taxon>Pseudonocardiales</taxon>
        <taxon>Pseudonocardiaceae</taxon>
        <taxon>Amycolatopsis</taxon>
    </lineage>
</organism>
<evidence type="ECO:0000256" key="6">
    <source>
        <dbReference type="ARBA" id="ARBA00023136"/>
    </source>
</evidence>